<name>A0A8H5BYN3_9AGAR</name>
<feature type="region of interest" description="Disordered" evidence="1">
    <location>
        <begin position="156"/>
        <end position="198"/>
    </location>
</feature>
<dbReference type="Proteomes" id="UP000567179">
    <property type="component" value="Unassembled WGS sequence"/>
</dbReference>
<dbReference type="EMBL" id="JAACJJ010000001">
    <property type="protein sequence ID" value="KAF5330938.1"/>
    <property type="molecule type" value="Genomic_DNA"/>
</dbReference>
<accession>A0A8H5BYN3</accession>
<feature type="compositionally biased region" description="Low complexity" evidence="1">
    <location>
        <begin position="157"/>
        <end position="171"/>
    </location>
</feature>
<dbReference type="OrthoDB" id="432685at2759"/>
<evidence type="ECO:0000313" key="2">
    <source>
        <dbReference type="EMBL" id="KAF5330938.1"/>
    </source>
</evidence>
<evidence type="ECO:0000313" key="3">
    <source>
        <dbReference type="Proteomes" id="UP000567179"/>
    </source>
</evidence>
<proteinExistence type="predicted"/>
<reference evidence="2 3" key="1">
    <citation type="journal article" date="2020" name="ISME J.">
        <title>Uncovering the hidden diversity of litter-decomposition mechanisms in mushroom-forming fungi.</title>
        <authorList>
            <person name="Floudas D."/>
            <person name="Bentzer J."/>
            <person name="Ahren D."/>
            <person name="Johansson T."/>
            <person name="Persson P."/>
            <person name="Tunlid A."/>
        </authorList>
    </citation>
    <scope>NUCLEOTIDE SEQUENCE [LARGE SCALE GENOMIC DNA]</scope>
    <source>
        <strain evidence="2 3">CBS 101986</strain>
    </source>
</reference>
<protein>
    <submittedName>
        <fullName evidence="2">Uncharacterized protein</fullName>
    </submittedName>
</protein>
<comment type="caution">
    <text evidence="2">The sequence shown here is derived from an EMBL/GenBank/DDBJ whole genome shotgun (WGS) entry which is preliminary data.</text>
</comment>
<keyword evidence="3" id="KW-1185">Reference proteome</keyword>
<organism evidence="2 3">
    <name type="scientific">Psilocybe cf. subviscida</name>
    <dbReference type="NCBI Taxonomy" id="2480587"/>
    <lineage>
        <taxon>Eukaryota</taxon>
        <taxon>Fungi</taxon>
        <taxon>Dikarya</taxon>
        <taxon>Basidiomycota</taxon>
        <taxon>Agaricomycotina</taxon>
        <taxon>Agaricomycetes</taxon>
        <taxon>Agaricomycetidae</taxon>
        <taxon>Agaricales</taxon>
        <taxon>Agaricineae</taxon>
        <taxon>Strophariaceae</taxon>
        <taxon>Psilocybe</taxon>
    </lineage>
</organism>
<evidence type="ECO:0000256" key="1">
    <source>
        <dbReference type="SAM" id="MobiDB-lite"/>
    </source>
</evidence>
<gene>
    <name evidence="2" type="ORF">D9619_005178</name>
</gene>
<sequence length="198" mass="21886">MNCLHANADAIVLMQMSERLVKGHNQRIDELPSKLAVSIRKKKDLREKDSLNVAQITTLETKTAKTQDREQCSTPEKYRDQCEETIGNLKETISLHEIATNNWTREHNAYKDRVALLETDLGAHFAFKSSIQTDPKPVTPAPYIAMEVEIQTDTVDAEVSVSAEPSCSPSSTPEERMASSSSAVVPPTPKPSTKHLAG</sequence>
<dbReference type="AlphaFoldDB" id="A0A8H5BYN3"/>